<reference evidence="1" key="1">
    <citation type="submission" date="2023-05" db="EMBL/GenBank/DDBJ databases">
        <title>Nepenthes gracilis genome sequencing.</title>
        <authorList>
            <person name="Fukushima K."/>
        </authorList>
    </citation>
    <scope>NUCLEOTIDE SEQUENCE</scope>
    <source>
        <strain evidence="1">SING2019-196</strain>
    </source>
</reference>
<protein>
    <submittedName>
        <fullName evidence="1">Uncharacterized protein</fullName>
    </submittedName>
</protein>
<keyword evidence="2" id="KW-1185">Reference proteome</keyword>
<dbReference type="Proteomes" id="UP001279734">
    <property type="component" value="Unassembled WGS sequence"/>
</dbReference>
<accession>A0AAD3XH19</accession>
<sequence>MNDFLSSYGYAKKGKTIKGTEWGYNQLKALWDGSIDTDQRVKVLEEGKLHIFKTRNNTGRFIELLGTLKKKKIVDAFTLFSSGTLGLIDGTSACILKLRFAAKSIIYEHEHSHQKFLQSRNLIRNLRPKYSDAPNEIPSIS</sequence>
<organism evidence="1 2">
    <name type="scientific">Nepenthes gracilis</name>
    <name type="common">Slender pitcher plant</name>
    <dbReference type="NCBI Taxonomy" id="150966"/>
    <lineage>
        <taxon>Eukaryota</taxon>
        <taxon>Viridiplantae</taxon>
        <taxon>Streptophyta</taxon>
        <taxon>Embryophyta</taxon>
        <taxon>Tracheophyta</taxon>
        <taxon>Spermatophyta</taxon>
        <taxon>Magnoliopsida</taxon>
        <taxon>eudicotyledons</taxon>
        <taxon>Gunneridae</taxon>
        <taxon>Pentapetalae</taxon>
        <taxon>Caryophyllales</taxon>
        <taxon>Nepenthaceae</taxon>
        <taxon>Nepenthes</taxon>
    </lineage>
</organism>
<gene>
    <name evidence="1" type="ORF">Nepgr_006052</name>
</gene>
<comment type="caution">
    <text evidence="1">The sequence shown here is derived from an EMBL/GenBank/DDBJ whole genome shotgun (WGS) entry which is preliminary data.</text>
</comment>
<dbReference type="EMBL" id="BSYO01000005">
    <property type="protein sequence ID" value="GMH04213.1"/>
    <property type="molecule type" value="Genomic_DNA"/>
</dbReference>
<name>A0AAD3XH19_NEPGR</name>
<proteinExistence type="predicted"/>
<evidence type="ECO:0000313" key="1">
    <source>
        <dbReference type="EMBL" id="GMH04213.1"/>
    </source>
</evidence>
<dbReference type="AlphaFoldDB" id="A0AAD3XH19"/>
<evidence type="ECO:0000313" key="2">
    <source>
        <dbReference type="Proteomes" id="UP001279734"/>
    </source>
</evidence>